<reference evidence="1 2" key="1">
    <citation type="journal article" date="2014" name="Int. J. Syst. Evol. Microbiol.">
        <title>Listeria floridensis sp. nov., Listeria aquatica sp. nov., Listeria cornellensis sp. nov., Listeria riparia sp. nov. and Listeria grandensis sp. nov., from agricultural and natural environments.</title>
        <authorList>
            <person name="den Bakker H.C."/>
            <person name="Warchocki S."/>
            <person name="Wright E.M."/>
            <person name="Allred A.F."/>
            <person name="Ahlstrom C."/>
            <person name="Manuel C.S."/>
            <person name="Stasiewicz M.J."/>
            <person name="Burrell A."/>
            <person name="Roof S."/>
            <person name="Strawn L."/>
            <person name="Fortes E.D."/>
            <person name="Nightingale K.K."/>
            <person name="Kephart D."/>
            <person name="Wiedmann M."/>
        </authorList>
    </citation>
    <scope>NUCLEOTIDE SEQUENCE [LARGE SCALE GENOMIC DNA]</scope>
    <source>
        <strain evidence="2">FSL F6-971</strain>
    </source>
</reference>
<dbReference type="InterPro" id="IPR005234">
    <property type="entry name" value="ScpB_csome_segregation"/>
</dbReference>
<dbReference type="Gene3D" id="1.10.10.10">
    <property type="entry name" value="Winged helix-like DNA-binding domain superfamily/Winged helix DNA-binding domain"/>
    <property type="match status" value="1"/>
</dbReference>
<evidence type="ECO:0000313" key="2">
    <source>
        <dbReference type="Proteomes" id="UP000019253"/>
    </source>
</evidence>
<dbReference type="PATRIC" id="fig|1265819.5.peg.236"/>
<protein>
    <submittedName>
        <fullName evidence="1">Segregation and condensation protein B</fullName>
    </submittedName>
</protein>
<proteinExistence type="predicted"/>
<dbReference type="STRING" id="1265819.PGRAN_01180"/>
<sequence length="59" mass="6714">MDKGRVEGAGRAKLYVTTSEFLDCFGLNKLEDLPSMDTVDSEEMIQDEMDLFFDRFAGK</sequence>
<dbReference type="AlphaFoldDB" id="W7BVY7"/>
<gene>
    <name evidence="1" type="ORF">PGRAN_01180</name>
</gene>
<organism evidence="1 2">
    <name type="scientific">Listeria grandensis FSL F6-0971</name>
    <dbReference type="NCBI Taxonomy" id="1265819"/>
    <lineage>
        <taxon>Bacteria</taxon>
        <taxon>Bacillati</taxon>
        <taxon>Bacillota</taxon>
        <taxon>Bacilli</taxon>
        <taxon>Bacillales</taxon>
        <taxon>Listeriaceae</taxon>
        <taxon>Listeria</taxon>
    </lineage>
</organism>
<dbReference type="EMBL" id="AODD01000002">
    <property type="protein sequence ID" value="EUJ24488.1"/>
    <property type="molecule type" value="Genomic_DNA"/>
</dbReference>
<name>W7BVY7_9LIST</name>
<keyword evidence="2" id="KW-1185">Reference proteome</keyword>
<accession>W7BVY7</accession>
<dbReference type="Pfam" id="PF04079">
    <property type="entry name" value="SMC_ScpB"/>
    <property type="match status" value="1"/>
</dbReference>
<evidence type="ECO:0000313" key="1">
    <source>
        <dbReference type="EMBL" id="EUJ24488.1"/>
    </source>
</evidence>
<dbReference type="GO" id="GO:0051304">
    <property type="term" value="P:chromosome separation"/>
    <property type="evidence" value="ECO:0007669"/>
    <property type="project" value="InterPro"/>
</dbReference>
<comment type="caution">
    <text evidence="1">The sequence shown here is derived from an EMBL/GenBank/DDBJ whole genome shotgun (WGS) entry which is preliminary data.</text>
</comment>
<dbReference type="InterPro" id="IPR036388">
    <property type="entry name" value="WH-like_DNA-bd_sf"/>
</dbReference>
<dbReference type="Proteomes" id="UP000019253">
    <property type="component" value="Unassembled WGS sequence"/>
</dbReference>